<comment type="caution">
    <text evidence="2">The sequence shown here is derived from an EMBL/GenBank/DDBJ whole genome shotgun (WGS) entry which is preliminary data.</text>
</comment>
<evidence type="ECO:0000313" key="3">
    <source>
        <dbReference type="Proteomes" id="UP000231279"/>
    </source>
</evidence>
<evidence type="ECO:0000313" key="2">
    <source>
        <dbReference type="EMBL" id="PIN01629.1"/>
    </source>
</evidence>
<proteinExistence type="predicted"/>
<dbReference type="AlphaFoldDB" id="A0A2G9G8K5"/>
<feature type="domain" description="SnoaL-like" evidence="1">
    <location>
        <begin position="83"/>
        <end position="178"/>
    </location>
</feature>
<name>A0A2G9G8K5_9LAMI</name>
<protein>
    <recommendedName>
        <fullName evidence="1">SnoaL-like domain-containing protein</fullName>
    </recommendedName>
</protein>
<dbReference type="STRING" id="429701.A0A2G9G8K5"/>
<gene>
    <name evidence="2" type="ORF">CDL12_25864</name>
</gene>
<accession>A0A2G9G8K5</accession>
<dbReference type="InterPro" id="IPR037401">
    <property type="entry name" value="SnoaL-like"/>
</dbReference>
<evidence type="ECO:0000259" key="1">
    <source>
        <dbReference type="Pfam" id="PF12680"/>
    </source>
</evidence>
<dbReference type="OrthoDB" id="201750at2759"/>
<dbReference type="PANTHER" id="PTHR33698:SF3">
    <property type="entry name" value="OS09G0266000 PROTEIN"/>
    <property type="match status" value="1"/>
</dbReference>
<dbReference type="Pfam" id="PF12680">
    <property type="entry name" value="SnoaL_2"/>
    <property type="match status" value="1"/>
</dbReference>
<sequence length="224" mass="25108">MIRTFPTIHFQPSHLKRDLHVQASTISTTSRNHNVLRIATSHNYGSDTIASAPGNSNSLLLRSNNPAAVASAAVEVESASAVIRKFYDGINRRDLASVEDLIAFNCIYEDLVFPRPFVGRKAILEFFNRFIDSISPDLQFAIDDISEEDTIAVGVTWHLEWKGKPFPFSKGCSFYRLDVVNGQRQIVYGRDRVEPAIKPGETALVAIRGVTWLLQKFPFLADRL</sequence>
<dbReference type="Proteomes" id="UP000231279">
    <property type="component" value="Unassembled WGS sequence"/>
</dbReference>
<dbReference type="InterPro" id="IPR032710">
    <property type="entry name" value="NTF2-like_dom_sf"/>
</dbReference>
<dbReference type="SUPFAM" id="SSF54427">
    <property type="entry name" value="NTF2-like"/>
    <property type="match status" value="1"/>
</dbReference>
<dbReference type="Gene3D" id="3.10.450.50">
    <property type="match status" value="1"/>
</dbReference>
<organism evidence="2 3">
    <name type="scientific">Handroanthus impetiginosus</name>
    <dbReference type="NCBI Taxonomy" id="429701"/>
    <lineage>
        <taxon>Eukaryota</taxon>
        <taxon>Viridiplantae</taxon>
        <taxon>Streptophyta</taxon>
        <taxon>Embryophyta</taxon>
        <taxon>Tracheophyta</taxon>
        <taxon>Spermatophyta</taxon>
        <taxon>Magnoliopsida</taxon>
        <taxon>eudicotyledons</taxon>
        <taxon>Gunneridae</taxon>
        <taxon>Pentapetalae</taxon>
        <taxon>asterids</taxon>
        <taxon>lamiids</taxon>
        <taxon>Lamiales</taxon>
        <taxon>Bignoniaceae</taxon>
        <taxon>Crescentiina</taxon>
        <taxon>Tabebuia alliance</taxon>
        <taxon>Handroanthus</taxon>
    </lineage>
</organism>
<keyword evidence="3" id="KW-1185">Reference proteome</keyword>
<dbReference type="EMBL" id="NKXS01006327">
    <property type="protein sequence ID" value="PIN01629.1"/>
    <property type="molecule type" value="Genomic_DNA"/>
</dbReference>
<reference evidence="3" key="1">
    <citation type="journal article" date="2018" name="Gigascience">
        <title>Genome assembly of the Pink Ipe (Handroanthus impetiginosus, Bignoniaceae), a highly valued, ecologically keystone Neotropical timber forest tree.</title>
        <authorList>
            <person name="Silva-Junior O.B."/>
            <person name="Grattapaglia D."/>
            <person name="Novaes E."/>
            <person name="Collevatti R.G."/>
        </authorList>
    </citation>
    <scope>NUCLEOTIDE SEQUENCE [LARGE SCALE GENOMIC DNA]</scope>
    <source>
        <strain evidence="3">cv. UFG-1</strain>
    </source>
</reference>
<dbReference type="PANTHER" id="PTHR33698">
    <property type="entry name" value="NUCLEAR TRANSPORT FACTOR 2 (NTF2)-LIKE PROTEIN"/>
    <property type="match status" value="1"/>
</dbReference>